<proteinExistence type="predicted"/>
<evidence type="ECO:0000313" key="1">
    <source>
        <dbReference type="EMBL" id="MBW2962510.1"/>
    </source>
</evidence>
<evidence type="ECO:0000313" key="2">
    <source>
        <dbReference type="Proteomes" id="UP000719267"/>
    </source>
</evidence>
<dbReference type="Proteomes" id="UP000719267">
    <property type="component" value="Unassembled WGS sequence"/>
</dbReference>
<keyword evidence="2" id="KW-1185">Reference proteome</keyword>
<accession>A0ABS6W3R7</accession>
<reference evidence="1 2" key="1">
    <citation type="submission" date="2021-07" db="EMBL/GenBank/DDBJ databases">
        <title>Mesonia aestuariivivens sp. nov., isolated from a tidal flat.</title>
        <authorList>
            <person name="Kim Y.-O."/>
            <person name="Yoon J.-H."/>
        </authorList>
    </citation>
    <scope>NUCLEOTIDE SEQUENCE [LARGE SCALE GENOMIC DNA]</scope>
    <source>
        <strain evidence="1 2">JHPTF-M18</strain>
    </source>
</reference>
<comment type="caution">
    <text evidence="1">The sequence shown here is derived from an EMBL/GenBank/DDBJ whole genome shotgun (WGS) entry which is preliminary data.</text>
</comment>
<gene>
    <name evidence="1" type="ORF">KW502_11955</name>
</gene>
<organism evidence="1 2">
    <name type="scientific">Mesonia aestuariivivens</name>
    <dbReference type="NCBI Taxonomy" id="2796128"/>
    <lineage>
        <taxon>Bacteria</taxon>
        <taxon>Pseudomonadati</taxon>
        <taxon>Bacteroidota</taxon>
        <taxon>Flavobacteriia</taxon>
        <taxon>Flavobacteriales</taxon>
        <taxon>Flavobacteriaceae</taxon>
        <taxon>Mesonia</taxon>
    </lineage>
</organism>
<protein>
    <submittedName>
        <fullName evidence="1">Nuclear transport factor 2 family protein</fullName>
    </submittedName>
</protein>
<sequence>MRFLYFFIMFSFAFTGFSQTKEESANTMVKEFFKAFNQQDSVKLKSFAFEEVELKSIVKNDQGKMVVHTDTYDNFISNIVNIPREVNFEERLGIVEIKTDGYLASVWVPYEFYLNEELSHCGVNIFQLIYTQKGWKIISLFDTRKKQACKY</sequence>
<dbReference type="EMBL" id="JAHWDF010000013">
    <property type="protein sequence ID" value="MBW2962510.1"/>
    <property type="molecule type" value="Genomic_DNA"/>
</dbReference>
<name>A0ABS6W3R7_9FLAO</name>
<dbReference type="RefSeq" id="WP_219040792.1">
    <property type="nucleotide sequence ID" value="NZ_JAHWDF010000013.1"/>
</dbReference>